<dbReference type="PIRSF" id="PIRSF016323">
    <property type="entry name" value="tRNA_m1G_mtfrase_met"/>
    <property type="match status" value="1"/>
</dbReference>
<evidence type="ECO:0000256" key="11">
    <source>
        <dbReference type="SAM" id="MobiDB-lite"/>
    </source>
</evidence>
<keyword evidence="4 13" id="KW-0808">Transferase</keyword>
<dbReference type="GO" id="GO:0000049">
    <property type="term" value="F:tRNA binding"/>
    <property type="evidence" value="ECO:0007669"/>
    <property type="project" value="TreeGrafter"/>
</dbReference>
<feature type="region of interest" description="Disordered" evidence="11">
    <location>
        <begin position="285"/>
        <end position="328"/>
    </location>
</feature>
<feature type="compositionally biased region" description="Basic and acidic residues" evidence="11">
    <location>
        <begin position="56"/>
        <end position="65"/>
    </location>
</feature>
<dbReference type="InterPro" id="IPR016653">
    <property type="entry name" value="TRM10/TRM10A"/>
</dbReference>
<dbReference type="EMBL" id="JAAECE010000001">
    <property type="protein sequence ID" value="KAF1807441.1"/>
    <property type="molecule type" value="Genomic_DNA"/>
</dbReference>
<dbReference type="InterPro" id="IPR038459">
    <property type="entry name" value="MT_TRM10-typ_sf"/>
</dbReference>
<dbReference type="GO" id="GO:0002939">
    <property type="term" value="P:tRNA N1-guanine methylation"/>
    <property type="evidence" value="ECO:0007669"/>
    <property type="project" value="TreeGrafter"/>
</dbReference>
<evidence type="ECO:0000256" key="7">
    <source>
        <dbReference type="ARBA" id="ARBA00032166"/>
    </source>
</evidence>
<evidence type="ECO:0000256" key="10">
    <source>
        <dbReference type="PIRSR" id="PIRSR016323-2"/>
    </source>
</evidence>
<accession>A0A8H4BSS5</accession>
<evidence type="ECO:0000259" key="12">
    <source>
        <dbReference type="PROSITE" id="PS51675"/>
    </source>
</evidence>
<dbReference type="Gene3D" id="3.40.1280.30">
    <property type="match status" value="1"/>
</dbReference>
<dbReference type="InterPro" id="IPR028564">
    <property type="entry name" value="MT_TRM10-typ"/>
</dbReference>
<dbReference type="PROSITE" id="PS51675">
    <property type="entry name" value="SAM_MT_TRM10"/>
    <property type="match status" value="1"/>
</dbReference>
<evidence type="ECO:0000256" key="8">
    <source>
        <dbReference type="ARBA" id="ARBA00048434"/>
    </source>
</evidence>
<feature type="binding site" evidence="10">
    <location>
        <position position="237"/>
    </location>
    <ligand>
        <name>S-adenosyl-L-methionine</name>
        <dbReference type="ChEBI" id="CHEBI:59789"/>
    </ligand>
</feature>
<evidence type="ECO:0000313" key="13">
    <source>
        <dbReference type="EMBL" id="KAF1807441.1"/>
    </source>
</evidence>
<feature type="compositionally biased region" description="Basic residues" evidence="11">
    <location>
        <begin position="66"/>
        <end position="78"/>
    </location>
</feature>
<evidence type="ECO:0000313" key="14">
    <source>
        <dbReference type="Proteomes" id="UP000469890"/>
    </source>
</evidence>
<dbReference type="GO" id="GO:0052905">
    <property type="term" value="F:tRNA (guanosine(9)-N1)-methyltransferase activity"/>
    <property type="evidence" value="ECO:0007669"/>
    <property type="project" value="UniProtKB-EC"/>
</dbReference>
<dbReference type="InterPro" id="IPR007356">
    <property type="entry name" value="tRNA_m1G_MeTrfase_euk"/>
</dbReference>
<evidence type="ECO:0000256" key="9">
    <source>
        <dbReference type="PIRSR" id="PIRSR016323-1"/>
    </source>
</evidence>
<dbReference type="PANTHER" id="PTHR13563:SF13">
    <property type="entry name" value="TRNA METHYLTRANSFERASE 10 HOMOLOG A"/>
    <property type="match status" value="1"/>
</dbReference>
<feature type="binding site" evidence="10">
    <location>
        <position position="223"/>
    </location>
    <ligand>
        <name>S-adenosyl-L-methionine</name>
        <dbReference type="ChEBI" id="CHEBI:59789"/>
    </ligand>
</feature>
<dbReference type="EC" id="2.1.1.221" evidence="1"/>
<proteinExistence type="predicted"/>
<comment type="caution">
    <text evidence="13">The sequence shown here is derived from an EMBL/GenBank/DDBJ whole genome shotgun (WGS) entry which is preliminary data.</text>
</comment>
<keyword evidence="5" id="KW-0949">S-adenosyl-L-methionine</keyword>
<keyword evidence="3 13" id="KW-0489">Methyltransferase</keyword>
<feature type="binding site" evidence="10">
    <location>
        <position position="191"/>
    </location>
    <ligand>
        <name>S-adenosyl-L-methionine</name>
        <dbReference type="ChEBI" id="CHEBI:59789"/>
    </ligand>
</feature>
<dbReference type="GO" id="GO:0005634">
    <property type="term" value="C:nucleus"/>
    <property type="evidence" value="ECO:0007669"/>
    <property type="project" value="TreeGrafter"/>
</dbReference>
<comment type="catalytic activity">
    <reaction evidence="8">
        <text>guanosine(9) in tRNA + S-adenosyl-L-methionine = N(1)-methylguanosine(9) in tRNA + S-adenosyl-L-homocysteine + H(+)</text>
        <dbReference type="Rhea" id="RHEA:43156"/>
        <dbReference type="Rhea" id="RHEA-COMP:10367"/>
        <dbReference type="Rhea" id="RHEA-COMP:10368"/>
        <dbReference type="ChEBI" id="CHEBI:15378"/>
        <dbReference type="ChEBI" id="CHEBI:57856"/>
        <dbReference type="ChEBI" id="CHEBI:59789"/>
        <dbReference type="ChEBI" id="CHEBI:73542"/>
        <dbReference type="ChEBI" id="CHEBI:74269"/>
        <dbReference type="EC" id="2.1.1.221"/>
    </reaction>
</comment>
<feature type="region of interest" description="Disordered" evidence="11">
    <location>
        <begin position="56"/>
        <end position="93"/>
    </location>
</feature>
<feature type="compositionally biased region" description="Acidic residues" evidence="11">
    <location>
        <begin position="295"/>
        <end position="309"/>
    </location>
</feature>
<feature type="binding site" evidence="10">
    <location>
        <position position="211"/>
    </location>
    <ligand>
        <name>S-adenosyl-L-methionine</name>
        <dbReference type="ChEBI" id="CHEBI:59789"/>
    </ligand>
</feature>
<feature type="compositionally biased region" description="Polar residues" evidence="11">
    <location>
        <begin position="313"/>
        <end position="322"/>
    </location>
</feature>
<dbReference type="Proteomes" id="UP000469890">
    <property type="component" value="Unassembled WGS sequence"/>
</dbReference>
<dbReference type="PANTHER" id="PTHR13563">
    <property type="entry name" value="TRNA (GUANINE-9-) METHYLTRANSFERASE"/>
    <property type="match status" value="1"/>
</dbReference>
<dbReference type="FunFam" id="3.40.1280.30:FF:000001">
    <property type="entry name" value="tRNA methyltransferase 10 homolog A"/>
    <property type="match status" value="1"/>
</dbReference>
<evidence type="ECO:0000256" key="5">
    <source>
        <dbReference type="ARBA" id="ARBA00022691"/>
    </source>
</evidence>
<protein>
    <recommendedName>
        <fullName evidence="2">tRNA (guanine(9)-N1)-methyltransferase</fullName>
        <ecNumber evidence="1">2.1.1.221</ecNumber>
    </recommendedName>
    <alternativeName>
        <fullName evidence="7">tRNA methyltransferase 10</fullName>
    </alternativeName>
    <alternativeName>
        <fullName evidence="6">tRNA(m1G9)-methyltransferase</fullName>
    </alternativeName>
</protein>
<feature type="region of interest" description="Disordered" evidence="11">
    <location>
        <begin position="1"/>
        <end position="30"/>
    </location>
</feature>
<feature type="domain" description="SAM-dependent MTase TRM10-type" evidence="12">
    <location>
        <begin position="92"/>
        <end position="284"/>
    </location>
</feature>
<name>A0A8H4BSS5_MUCCL</name>
<sequence length="328" mass="37751">MSAAPEEHKDAPVATTEAAESKGNIRTYQGKQYDITDPKFQGLSKNAIKKILRDEIWEETKSERTKGKREKFKRKRAERRQLERDGAVEPLPKRPKAKHMTVGKVGVVLDCSFSSYMNDKEISSMRQQIIRCYSANVRAEKESMQMALTSLDEPLKKQLDAKAPSWENWKNFQVTSEPYLDKFNKEDLIYLSADSENVAHELEEGKTYIIGGIVDKNRHKNLCNDKAASQGIKTAQLPIGEYIRLASRKVLTVNQVVEIMVKWLDYRDWEKAFMEVIPERKLKESTFINQHGEEEKIEEEEEEDEEEEEKATGDTTANQTGLKQEETA</sequence>
<evidence type="ECO:0000256" key="6">
    <source>
        <dbReference type="ARBA" id="ARBA00031792"/>
    </source>
</evidence>
<gene>
    <name evidence="13" type="ORF">FB192DRAFT_1022474</name>
</gene>
<dbReference type="CDD" id="cd18089">
    <property type="entry name" value="SPOUT_Trm10-like"/>
    <property type="match status" value="1"/>
</dbReference>
<evidence type="ECO:0000256" key="1">
    <source>
        <dbReference type="ARBA" id="ARBA00012797"/>
    </source>
</evidence>
<organism evidence="13 14">
    <name type="scientific">Mucor circinelloides f. lusitanicus</name>
    <name type="common">Mucor racemosus var. lusitanicus</name>
    <dbReference type="NCBI Taxonomy" id="29924"/>
    <lineage>
        <taxon>Eukaryota</taxon>
        <taxon>Fungi</taxon>
        <taxon>Fungi incertae sedis</taxon>
        <taxon>Mucoromycota</taxon>
        <taxon>Mucoromycotina</taxon>
        <taxon>Mucoromycetes</taxon>
        <taxon>Mucorales</taxon>
        <taxon>Mucorineae</taxon>
        <taxon>Mucoraceae</taxon>
        <taxon>Mucor</taxon>
    </lineage>
</organism>
<feature type="compositionally biased region" description="Basic and acidic residues" evidence="11">
    <location>
        <begin position="1"/>
        <end position="11"/>
    </location>
</feature>
<evidence type="ECO:0000256" key="4">
    <source>
        <dbReference type="ARBA" id="ARBA00022679"/>
    </source>
</evidence>
<evidence type="ECO:0000256" key="2">
    <source>
        <dbReference type="ARBA" id="ARBA00020451"/>
    </source>
</evidence>
<feature type="active site" description="Proton acceptor" evidence="9">
    <location>
        <position position="215"/>
    </location>
</feature>
<evidence type="ECO:0000256" key="3">
    <source>
        <dbReference type="ARBA" id="ARBA00022603"/>
    </source>
</evidence>
<dbReference type="AlphaFoldDB" id="A0A8H4BSS5"/>
<reference evidence="13 14" key="1">
    <citation type="submission" date="2019-09" db="EMBL/GenBank/DDBJ databases">
        <authorList>
            <consortium name="DOE Joint Genome Institute"/>
            <person name="Mondo S.J."/>
            <person name="Navarro-Mendoza M.I."/>
            <person name="Perez-Arques C."/>
            <person name="Panchal S."/>
            <person name="Nicolas F.E."/>
            <person name="Ganguly P."/>
            <person name="Pangilinan J."/>
            <person name="Grigoriev I."/>
            <person name="Heitman J."/>
            <person name="Sanya K."/>
            <person name="Garre V."/>
        </authorList>
    </citation>
    <scope>NUCLEOTIDE SEQUENCE [LARGE SCALE GENOMIC DNA]</scope>
    <source>
        <strain evidence="13 14">MU402</strain>
    </source>
</reference>